<gene>
    <name evidence="1" type="ORF">EZS28_026221</name>
</gene>
<accession>A0A5J4V743</accession>
<dbReference type="EMBL" id="SNRW01009269">
    <property type="protein sequence ID" value="KAA6378253.1"/>
    <property type="molecule type" value="Genomic_DNA"/>
</dbReference>
<organism evidence="1 2">
    <name type="scientific">Streblomastix strix</name>
    <dbReference type="NCBI Taxonomy" id="222440"/>
    <lineage>
        <taxon>Eukaryota</taxon>
        <taxon>Metamonada</taxon>
        <taxon>Preaxostyla</taxon>
        <taxon>Oxymonadida</taxon>
        <taxon>Streblomastigidae</taxon>
        <taxon>Streblomastix</taxon>
    </lineage>
</organism>
<name>A0A5J4V743_9EUKA</name>
<evidence type="ECO:0000313" key="2">
    <source>
        <dbReference type="Proteomes" id="UP000324800"/>
    </source>
</evidence>
<proteinExistence type="predicted"/>
<evidence type="ECO:0000313" key="1">
    <source>
        <dbReference type="EMBL" id="KAA6378253.1"/>
    </source>
</evidence>
<protein>
    <submittedName>
        <fullName evidence="1">Uncharacterized protein</fullName>
    </submittedName>
</protein>
<reference evidence="1 2" key="1">
    <citation type="submission" date="2019-03" db="EMBL/GenBank/DDBJ databases">
        <title>Single cell metagenomics reveals metabolic interactions within the superorganism composed of flagellate Streblomastix strix and complex community of Bacteroidetes bacteria on its surface.</title>
        <authorList>
            <person name="Treitli S.C."/>
            <person name="Kolisko M."/>
            <person name="Husnik F."/>
            <person name="Keeling P."/>
            <person name="Hampl V."/>
        </authorList>
    </citation>
    <scope>NUCLEOTIDE SEQUENCE [LARGE SCALE GENOMIC DNA]</scope>
    <source>
        <strain evidence="1">ST1C</strain>
    </source>
</reference>
<sequence length="86" mass="9781">MVLALVRAVYFCTLRIRAENNLLESKTTSEFIGINNSTDRTDKFYRQLCIAPVCNGHGPTYDRKKFSNALQSDKPMPNSCQICFNT</sequence>
<dbReference type="Proteomes" id="UP000324800">
    <property type="component" value="Unassembled WGS sequence"/>
</dbReference>
<dbReference type="AlphaFoldDB" id="A0A5J4V743"/>
<comment type="caution">
    <text evidence="1">The sequence shown here is derived from an EMBL/GenBank/DDBJ whole genome shotgun (WGS) entry which is preliminary data.</text>
</comment>